<reference evidence="3 4" key="1">
    <citation type="journal article" date="2003" name="DNA Res.">
        <title>Complete genome structure of Gloeobacter violaceus PCC 7421, a cyanobacterium that lacks thylakoids.</title>
        <authorList>
            <person name="Nakamura Y."/>
            <person name="Kaneko T."/>
            <person name="Sato S."/>
            <person name="Mimuro M."/>
            <person name="Miyashita H."/>
            <person name="Tsuchiya T."/>
            <person name="Sasamoto S."/>
            <person name="Watanabe A."/>
            <person name="Kawashima K."/>
            <person name="Kishida Y."/>
            <person name="Kiyokawa C."/>
            <person name="Kohara M."/>
            <person name="Matsumoto M."/>
            <person name="Matsuno A."/>
            <person name="Nakazaki N."/>
            <person name="Shimpo S."/>
            <person name="Takeuchi C."/>
            <person name="Yamada M."/>
            <person name="Tabata S."/>
        </authorList>
    </citation>
    <scope>NUCLEOTIDE SEQUENCE [LARGE SCALE GENOMIC DNA]</scope>
    <source>
        <strain evidence="4">ATCC 29082 / PCC 7421</strain>
    </source>
</reference>
<dbReference type="Pfam" id="PF09286">
    <property type="entry name" value="Pro-kuma_activ"/>
    <property type="match status" value="1"/>
</dbReference>
<feature type="domain" description="Peptidase S53 activation" evidence="2">
    <location>
        <begin position="20"/>
        <end position="161"/>
    </location>
</feature>
<dbReference type="KEGG" id="gvi:gll2319"/>
<feature type="chain" id="PRO_5004289025" evidence="1">
    <location>
        <begin position="29"/>
        <end position="217"/>
    </location>
</feature>
<dbReference type="EnsemblBacteria" id="BAC90260">
    <property type="protein sequence ID" value="BAC90260"/>
    <property type="gene ID" value="BAC90260"/>
</dbReference>
<protein>
    <submittedName>
        <fullName evidence="3">Gll2319 protein</fullName>
    </submittedName>
</protein>
<accession>Q7NI64</accession>
<gene>
    <name evidence="3" type="ordered locus">gll2319</name>
</gene>
<keyword evidence="4" id="KW-1185">Reference proteome</keyword>
<dbReference type="InterPro" id="IPR015366">
    <property type="entry name" value="S53_propep"/>
</dbReference>
<dbReference type="InParanoid" id="Q7NI64"/>
<keyword evidence="1" id="KW-0732">Signal</keyword>
<organism evidence="3 4">
    <name type="scientific">Gloeobacter violaceus (strain ATCC 29082 / PCC 7421)</name>
    <dbReference type="NCBI Taxonomy" id="251221"/>
    <lineage>
        <taxon>Bacteria</taxon>
        <taxon>Bacillati</taxon>
        <taxon>Cyanobacteriota</taxon>
        <taxon>Cyanophyceae</taxon>
        <taxon>Gloeobacterales</taxon>
        <taxon>Gloeobacteraceae</taxon>
        <taxon>Gloeobacter</taxon>
    </lineage>
</organism>
<name>Q7NI64_GLOVI</name>
<reference evidence="3 4" key="2">
    <citation type="journal article" date="2003" name="DNA Res.">
        <title>Complete genome structure of Gloeobacter violaceus PCC 7421, a cyanobacterium that lacks thylakoids (supplement).</title>
        <authorList>
            <person name="Nakamura Y."/>
            <person name="Kaneko T."/>
            <person name="Sato S."/>
            <person name="Mimuro M."/>
            <person name="Miyashita H."/>
            <person name="Tsuchiya T."/>
            <person name="Sasamoto S."/>
            <person name="Watanabe A."/>
            <person name="Kawashima K."/>
            <person name="Kishida Y."/>
            <person name="Kiyokawa C."/>
            <person name="Kohara M."/>
            <person name="Matsumoto M."/>
            <person name="Matsuno A."/>
            <person name="Nakazaki N."/>
            <person name="Shimpo S."/>
            <person name="Takeuchi C."/>
            <person name="Yamada M."/>
            <person name="Tabata S."/>
        </authorList>
    </citation>
    <scope>NUCLEOTIDE SEQUENCE [LARGE SCALE GENOMIC DNA]</scope>
    <source>
        <strain evidence="4">ATCC 29082 / PCC 7421</strain>
    </source>
</reference>
<dbReference type="Proteomes" id="UP000000557">
    <property type="component" value="Chromosome"/>
</dbReference>
<dbReference type="HOGENOM" id="CLU_1270811_0_0_3"/>
<sequence length="217" mass="23311">MRKLNWFRMSLSVPLLAALFADTVPLQAASQPETKQFSINLSGVGRTVYPGSVEQPVPATARAAKPDDPVQSFYVRLKEPTEANYKLVGDWFTAQGLKVRRLGKTLPLSVSGTVARVSRALRVEIAETFSAGKLVRWARTAASLPGDIARYVEAIWGLQPVSKTAGECQAGSSFSLGPNNFAKCSPPAPEQPPFNRALPCRPGPFMDCAPSTPAGQP</sequence>
<dbReference type="AlphaFoldDB" id="Q7NI64"/>
<evidence type="ECO:0000259" key="2">
    <source>
        <dbReference type="SMART" id="SM00944"/>
    </source>
</evidence>
<evidence type="ECO:0000313" key="4">
    <source>
        <dbReference type="Proteomes" id="UP000000557"/>
    </source>
</evidence>
<dbReference type="EMBL" id="BA000045">
    <property type="protein sequence ID" value="BAC90260.1"/>
    <property type="molecule type" value="Genomic_DNA"/>
</dbReference>
<proteinExistence type="predicted"/>
<evidence type="ECO:0000313" key="3">
    <source>
        <dbReference type="EMBL" id="BAC90260.1"/>
    </source>
</evidence>
<evidence type="ECO:0000256" key="1">
    <source>
        <dbReference type="SAM" id="SignalP"/>
    </source>
</evidence>
<dbReference type="GO" id="GO:0008236">
    <property type="term" value="F:serine-type peptidase activity"/>
    <property type="evidence" value="ECO:0007669"/>
    <property type="project" value="InterPro"/>
</dbReference>
<feature type="signal peptide" evidence="1">
    <location>
        <begin position="1"/>
        <end position="28"/>
    </location>
</feature>
<dbReference type="SMART" id="SM00944">
    <property type="entry name" value="Pro-kuma_activ"/>
    <property type="match status" value="1"/>
</dbReference>
<dbReference type="SUPFAM" id="SSF54897">
    <property type="entry name" value="Protease propeptides/inhibitors"/>
    <property type="match status" value="1"/>
</dbReference>